<name>A0A217EQQ8_9CAUD</name>
<gene>
    <name evidence="1" type="ORF">Goe2_c14700</name>
</gene>
<sequence>MTGPTMLEGNENKNSNKIYVMHNPKTGVTIESTPDYVLAWMRRGFEVYEIKEKENN</sequence>
<protein>
    <submittedName>
        <fullName evidence="1">Uncharacterized protein</fullName>
    </submittedName>
</protein>
<evidence type="ECO:0000313" key="1">
    <source>
        <dbReference type="EMBL" id="APZ82383.1"/>
    </source>
</evidence>
<dbReference type="EMBL" id="KY368639">
    <property type="protein sequence ID" value="APZ82383.1"/>
    <property type="molecule type" value="Genomic_DNA"/>
</dbReference>
<proteinExistence type="predicted"/>
<evidence type="ECO:0000313" key="2">
    <source>
        <dbReference type="Proteomes" id="UP000224660"/>
    </source>
</evidence>
<dbReference type="Proteomes" id="UP000224660">
    <property type="component" value="Segment"/>
</dbReference>
<accession>A0A217EQQ8</accession>
<organism evidence="1 2">
    <name type="scientific">Bacillus phage vB_BsuM-Goe2</name>
    <dbReference type="NCBI Taxonomy" id="1933062"/>
    <lineage>
        <taxon>Viruses</taxon>
        <taxon>Duplodnaviria</taxon>
        <taxon>Heunggongvirae</taxon>
        <taxon>Uroviricota</taxon>
        <taxon>Caudoviricetes</taxon>
        <taxon>Herelleviridae</taxon>
        <taxon>Spounavirinae</taxon>
        <taxon>Okubovirus</taxon>
        <taxon>Okubovirus camphawk</taxon>
    </lineage>
</organism>
<reference evidence="1 2" key="1">
    <citation type="journal article" date="2017" name="Viruses">
        <title>Characterization of Bacillus subtilis Viruses vB_BsuM-Goe2 and vB_BsuM-Goe3.</title>
        <authorList>
            <person name="Willms I.M."/>
            <person name="Hoppert M."/>
            <person name="Hertel R."/>
        </authorList>
    </citation>
    <scope>NUCLEOTIDE SEQUENCE [LARGE SCALE GENOMIC DNA]</scope>
</reference>